<dbReference type="Gene3D" id="3.30.200.20">
    <property type="entry name" value="Phosphorylase Kinase, domain 1"/>
    <property type="match status" value="1"/>
</dbReference>
<dbReference type="EMBL" id="JAUHQA010000001">
    <property type="protein sequence ID" value="MDN4480242.1"/>
    <property type="molecule type" value="Genomic_DNA"/>
</dbReference>
<evidence type="ECO:0000313" key="2">
    <source>
        <dbReference type="EMBL" id="MDN4480242.1"/>
    </source>
</evidence>
<dbReference type="PANTHER" id="PTHR21310:SF42">
    <property type="entry name" value="BIFUNCTIONAL AAC_APH"/>
    <property type="match status" value="1"/>
</dbReference>
<organism evidence="2 3">
    <name type="scientific">Demequina muriae</name>
    <dbReference type="NCBI Taxonomy" id="3051664"/>
    <lineage>
        <taxon>Bacteria</taxon>
        <taxon>Bacillati</taxon>
        <taxon>Actinomycetota</taxon>
        <taxon>Actinomycetes</taxon>
        <taxon>Micrococcales</taxon>
        <taxon>Demequinaceae</taxon>
        <taxon>Demequina</taxon>
    </lineage>
</organism>
<accession>A0ABT8GFM9</accession>
<dbReference type="InterPro" id="IPR051678">
    <property type="entry name" value="AGP_Transferase"/>
</dbReference>
<dbReference type="InterPro" id="IPR011009">
    <property type="entry name" value="Kinase-like_dom_sf"/>
</dbReference>
<keyword evidence="3" id="KW-1185">Reference proteome</keyword>
<reference evidence="2" key="1">
    <citation type="submission" date="2023-06" db="EMBL/GenBank/DDBJ databases">
        <title>Egi l300058.</title>
        <authorList>
            <person name="Gao L."/>
            <person name="Fang B.-Z."/>
            <person name="Li W.-J."/>
        </authorList>
    </citation>
    <scope>NUCLEOTIDE SEQUENCE</scope>
    <source>
        <strain evidence="2">EGI L300058</strain>
    </source>
</reference>
<evidence type="ECO:0000259" key="1">
    <source>
        <dbReference type="Pfam" id="PF01636"/>
    </source>
</evidence>
<comment type="caution">
    <text evidence="2">The sequence shown here is derived from an EMBL/GenBank/DDBJ whole genome shotgun (WGS) entry which is preliminary data.</text>
</comment>
<dbReference type="Proteomes" id="UP001172708">
    <property type="component" value="Unassembled WGS sequence"/>
</dbReference>
<dbReference type="InterPro" id="IPR002575">
    <property type="entry name" value="Aminoglycoside_PTrfase"/>
</dbReference>
<gene>
    <name evidence="2" type="ORF">QQX02_04810</name>
</gene>
<name>A0ABT8GFM9_9MICO</name>
<proteinExistence type="predicted"/>
<dbReference type="Pfam" id="PF01636">
    <property type="entry name" value="APH"/>
    <property type="match status" value="1"/>
</dbReference>
<dbReference type="RefSeq" id="WP_301141602.1">
    <property type="nucleotide sequence ID" value="NZ_JAUHQA010000001.1"/>
</dbReference>
<feature type="domain" description="Aminoglycoside phosphotransferase" evidence="1">
    <location>
        <begin position="39"/>
        <end position="268"/>
    </location>
</feature>
<evidence type="ECO:0000313" key="3">
    <source>
        <dbReference type="Proteomes" id="UP001172708"/>
    </source>
</evidence>
<dbReference type="SUPFAM" id="SSF56112">
    <property type="entry name" value="Protein kinase-like (PK-like)"/>
    <property type="match status" value="1"/>
</dbReference>
<dbReference type="Gene3D" id="3.90.1200.10">
    <property type="match status" value="1"/>
</dbReference>
<protein>
    <submittedName>
        <fullName evidence="2">Phosphotransferase</fullName>
    </submittedName>
</protein>
<dbReference type="PANTHER" id="PTHR21310">
    <property type="entry name" value="AMINOGLYCOSIDE PHOSPHOTRANSFERASE-RELATED-RELATED"/>
    <property type="match status" value="1"/>
</dbReference>
<sequence length="301" mass="32431">MSARRPPEAHPAVNQATVRALVASQHPDLAHLPVGTRNEGFDMAMFRLGESLAVRLPRTADGAAALEEEAVLVPRLSGGWTFPYPRIVRRGEPDHGYPWRWNVVEWLDDALAAHVPLNEDAGVSVAEALSQVHRPAPPDARFNVEESVDLAERDTDMRASIAGLTGLRGPSGRSLDTSQARQIWASAMEAPPPHESVWSHADLHGFNVLSEAGRFAGIIDWGDIAGCDPAVDLGFLFTLMPGEGVARAWKRYASLTGRGNDALWARARGIGLWKSAGLALVDEPTVSAMGWRGLDALGVAH</sequence>